<evidence type="ECO:0000256" key="1">
    <source>
        <dbReference type="SAM" id="MobiDB-lite"/>
    </source>
</evidence>
<dbReference type="EMBL" id="GFAA01002515">
    <property type="protein sequence ID" value="JAU00920.1"/>
    <property type="molecule type" value="mRNA"/>
</dbReference>
<reference evidence="2" key="1">
    <citation type="submission" date="2016-09" db="EMBL/GenBank/DDBJ databases">
        <authorList>
            <person name="Capua I."/>
            <person name="De Benedictis P."/>
            <person name="Joannis T."/>
            <person name="Lombin L.H."/>
            <person name="Cattoli G."/>
        </authorList>
    </citation>
    <scope>NUCLEOTIDE SEQUENCE</scope>
</reference>
<feature type="compositionally biased region" description="Low complexity" evidence="1">
    <location>
        <begin position="101"/>
        <end position="114"/>
    </location>
</feature>
<feature type="compositionally biased region" description="Basic and acidic residues" evidence="1">
    <location>
        <begin position="13"/>
        <end position="23"/>
    </location>
</feature>
<dbReference type="AlphaFoldDB" id="A0A1E1XPE4"/>
<feature type="non-terminal residue" evidence="2">
    <location>
        <position position="1"/>
    </location>
</feature>
<evidence type="ECO:0000313" key="2">
    <source>
        <dbReference type="EMBL" id="JAU00920.1"/>
    </source>
</evidence>
<reference evidence="2" key="2">
    <citation type="journal article" date="2017" name="Front. Cell. Infect. Microbiol.">
        <title>Analysis of the Salivary Gland Transcriptome of Unfed and Partially Fed Amblyomma sculptum Ticks and Descriptive Proteome of the Saliva.</title>
        <authorList>
            <person name="Esteves E."/>
            <person name="Maruyama S.R."/>
            <person name="Kawahara R."/>
            <person name="Fujita A."/>
            <person name="Martins L.A."/>
            <person name="Righi A.A."/>
            <person name="Costa F.B."/>
            <person name="Palmisano G."/>
            <person name="Labruna M.B."/>
            <person name="Sa-Nunes A."/>
            <person name="Ribeiro J.M.C."/>
            <person name="Fogaca A.C."/>
        </authorList>
    </citation>
    <scope>NUCLEOTIDE SEQUENCE</scope>
</reference>
<proteinExistence type="evidence at transcript level"/>
<protein>
    <submittedName>
        <fullName evidence="2">Uncharacterized protein</fullName>
    </submittedName>
</protein>
<organism evidence="2">
    <name type="scientific">Amblyomma sculptum</name>
    <name type="common">Tick</name>
    <dbReference type="NCBI Taxonomy" id="1581419"/>
    <lineage>
        <taxon>Eukaryota</taxon>
        <taxon>Metazoa</taxon>
        <taxon>Ecdysozoa</taxon>
        <taxon>Arthropoda</taxon>
        <taxon>Chelicerata</taxon>
        <taxon>Arachnida</taxon>
        <taxon>Acari</taxon>
        <taxon>Parasitiformes</taxon>
        <taxon>Ixodida</taxon>
        <taxon>Ixodoidea</taxon>
        <taxon>Ixodidae</taxon>
        <taxon>Amblyomminae</taxon>
        <taxon>Amblyomma</taxon>
    </lineage>
</organism>
<sequence length="126" mass="13478">RSSSPTQPLDASRYLRADEDARSGKKRPSSAYYSREFDYGPGPQGYNVPSPHSRPRSMILTGDEDELGRPGGGSGLKREESFVQKIKPRYESSTGGALRTGPAPVGGVPAVGPASLRSRGVPKGRY</sequence>
<accession>A0A1E1XPE4</accession>
<name>A0A1E1XPE4_AMBSC</name>
<feature type="region of interest" description="Disordered" evidence="1">
    <location>
        <begin position="1"/>
        <end position="126"/>
    </location>
</feature>